<protein>
    <submittedName>
        <fullName evidence="2">SUF system NifU family Fe-S cluster assembly protein</fullName>
    </submittedName>
</protein>
<sequence>MNDRIKALYQTHILVNAKDETHLGKFEGATHVLEAYNPMCGDKFTLYLSVKGNQIEKVRFEGYGCAISKASTAVLAKQVEGKTLQEIKPIVDLFFELVDHDSDHLPEDLTDNQDLLAFAAAREFPERKTCATLSWTEVEKIV</sequence>
<evidence type="ECO:0000313" key="3">
    <source>
        <dbReference type="Proteomes" id="UP000095552"/>
    </source>
</evidence>
<dbReference type="GO" id="GO:0005506">
    <property type="term" value="F:iron ion binding"/>
    <property type="evidence" value="ECO:0007669"/>
    <property type="project" value="InterPro"/>
</dbReference>
<dbReference type="STRING" id="1563681.BFP71_14695"/>
<dbReference type="PANTHER" id="PTHR10093">
    <property type="entry name" value="IRON-SULFUR CLUSTER ASSEMBLY ENZYME NIFU HOMOLOG"/>
    <property type="match status" value="1"/>
</dbReference>
<dbReference type="SUPFAM" id="SSF82649">
    <property type="entry name" value="SufE/NifU"/>
    <property type="match status" value="1"/>
</dbReference>
<name>A0A1E5T011_9BACT</name>
<dbReference type="OrthoDB" id="9804157at2"/>
<dbReference type="NCBIfam" id="TIGR01994">
    <property type="entry name" value="SUF_scaf_2"/>
    <property type="match status" value="1"/>
</dbReference>
<comment type="caution">
    <text evidence="2">The sequence shown here is derived from an EMBL/GenBank/DDBJ whole genome shotgun (WGS) entry which is preliminary data.</text>
</comment>
<dbReference type="EMBL" id="MDGQ01000005">
    <property type="protein sequence ID" value="OEK04696.1"/>
    <property type="molecule type" value="Genomic_DNA"/>
</dbReference>
<dbReference type="GO" id="GO:0051536">
    <property type="term" value="F:iron-sulfur cluster binding"/>
    <property type="evidence" value="ECO:0007669"/>
    <property type="project" value="InterPro"/>
</dbReference>
<proteinExistence type="predicted"/>
<feature type="domain" description="NIF system FeS cluster assembly NifU N-terminal" evidence="1">
    <location>
        <begin position="9"/>
        <end position="130"/>
    </location>
</feature>
<dbReference type="AlphaFoldDB" id="A0A1E5T011"/>
<dbReference type="CDD" id="cd06664">
    <property type="entry name" value="IscU_like"/>
    <property type="match status" value="1"/>
</dbReference>
<dbReference type="GO" id="GO:0016226">
    <property type="term" value="P:iron-sulfur cluster assembly"/>
    <property type="evidence" value="ECO:0007669"/>
    <property type="project" value="InterPro"/>
</dbReference>
<evidence type="ECO:0000313" key="2">
    <source>
        <dbReference type="EMBL" id="OEK04696.1"/>
    </source>
</evidence>
<reference evidence="2 3" key="1">
    <citation type="submission" date="2016-08" db="EMBL/GenBank/DDBJ databases">
        <title>Draft genome of Fabibacter sp. strain SK-8.</title>
        <authorList>
            <person name="Wong S.-K."/>
            <person name="Hamasaki K."/>
            <person name="Yoshizawa S."/>
        </authorList>
    </citation>
    <scope>NUCLEOTIDE SEQUENCE [LARGE SCALE GENOMIC DNA]</scope>
    <source>
        <strain evidence="2 3">SK-8</strain>
    </source>
</reference>
<organism evidence="2 3">
    <name type="scientific">Roseivirga misakiensis</name>
    <dbReference type="NCBI Taxonomy" id="1563681"/>
    <lineage>
        <taxon>Bacteria</taxon>
        <taxon>Pseudomonadati</taxon>
        <taxon>Bacteroidota</taxon>
        <taxon>Cytophagia</taxon>
        <taxon>Cytophagales</taxon>
        <taxon>Roseivirgaceae</taxon>
        <taxon>Roseivirga</taxon>
    </lineage>
</organism>
<dbReference type="InterPro" id="IPR002871">
    <property type="entry name" value="NIF_FeS_clus_asmbl_NifU_N"/>
</dbReference>
<dbReference type="Proteomes" id="UP000095552">
    <property type="component" value="Unassembled WGS sequence"/>
</dbReference>
<dbReference type="RefSeq" id="WP_069836200.1">
    <property type="nucleotide sequence ID" value="NZ_MDGQ01000005.1"/>
</dbReference>
<accession>A0A1E5T011</accession>
<gene>
    <name evidence="2" type="ORF">BFP71_14695</name>
</gene>
<dbReference type="Gene3D" id="3.90.1010.10">
    <property type="match status" value="1"/>
</dbReference>
<keyword evidence="3" id="KW-1185">Reference proteome</keyword>
<dbReference type="Pfam" id="PF01592">
    <property type="entry name" value="NifU_N"/>
    <property type="match status" value="1"/>
</dbReference>
<evidence type="ECO:0000259" key="1">
    <source>
        <dbReference type="Pfam" id="PF01592"/>
    </source>
</evidence>